<evidence type="ECO:0000313" key="2">
    <source>
        <dbReference type="EMBL" id="KQB02318.1"/>
    </source>
</evidence>
<reference evidence="2 3" key="1">
    <citation type="journal article" date="2015" name="Genome Biol. Evol.">
        <title>The Dynamics of Genetic Interactions between Vibrio metoecus and Vibrio cholerae, Two Close Relatives Co-Occurring in the Environment.</title>
        <authorList>
            <person name="Orata F.D."/>
            <person name="Kirchberger P.C."/>
            <person name="Meheust R."/>
            <person name="Barlow E.J."/>
            <person name="Tarr C.L."/>
            <person name="Boucher Y."/>
        </authorList>
    </citation>
    <scope>NUCLEOTIDE SEQUENCE [LARGE SCALE GENOMIC DNA]</scope>
    <source>
        <strain evidence="2 3">YB5B04</strain>
    </source>
</reference>
<keyword evidence="1" id="KW-1133">Transmembrane helix</keyword>
<sequence>MFHVPYVGASYCTLMLIFVLSLAMLKKRSSSLSQSLVKSGEHEWLTTATDDLVCVKVKKLLRKCLQSVNKNNIGHKGDFVHKVHVVAEA</sequence>
<feature type="transmembrane region" description="Helical" evidence="1">
    <location>
        <begin position="6"/>
        <end position="25"/>
    </location>
</feature>
<proteinExistence type="predicted"/>
<dbReference type="PATRIC" id="fig|1481663.12.peg.427"/>
<evidence type="ECO:0000313" key="3">
    <source>
        <dbReference type="Proteomes" id="UP000050491"/>
    </source>
</evidence>
<organism evidence="2 3">
    <name type="scientific">Vibrio metoecus</name>
    <dbReference type="NCBI Taxonomy" id="1481663"/>
    <lineage>
        <taxon>Bacteria</taxon>
        <taxon>Pseudomonadati</taxon>
        <taxon>Pseudomonadota</taxon>
        <taxon>Gammaproteobacteria</taxon>
        <taxon>Vibrionales</taxon>
        <taxon>Vibrionaceae</taxon>
        <taxon>Vibrio</taxon>
    </lineage>
</organism>
<dbReference type="AlphaFoldDB" id="A0A0Q0VIE2"/>
<comment type="caution">
    <text evidence="2">The sequence shown here is derived from an EMBL/GenBank/DDBJ whole genome shotgun (WGS) entry which is preliminary data.</text>
</comment>
<dbReference type="Proteomes" id="UP000050491">
    <property type="component" value="Unassembled WGS sequence"/>
</dbReference>
<gene>
    <name evidence="2" type="ORF">XV92_08355</name>
</gene>
<keyword evidence="1" id="KW-0472">Membrane</keyword>
<keyword evidence="1" id="KW-0812">Transmembrane</keyword>
<name>A0A0Q0VIE2_VIBMT</name>
<accession>A0A0Q0VIE2</accession>
<protein>
    <submittedName>
        <fullName evidence="2">Uncharacterized protein</fullName>
    </submittedName>
</protein>
<dbReference type="EMBL" id="LBGP01000010">
    <property type="protein sequence ID" value="KQB02318.1"/>
    <property type="molecule type" value="Genomic_DNA"/>
</dbReference>
<evidence type="ECO:0000256" key="1">
    <source>
        <dbReference type="SAM" id="Phobius"/>
    </source>
</evidence>